<keyword evidence="2" id="KW-0472">Membrane</keyword>
<feature type="transmembrane region" description="Helical" evidence="2">
    <location>
        <begin position="489"/>
        <end position="509"/>
    </location>
</feature>
<feature type="transmembrane region" description="Helical" evidence="2">
    <location>
        <begin position="947"/>
        <end position="966"/>
    </location>
</feature>
<keyword evidence="2" id="KW-0812">Transmembrane</keyword>
<feature type="transmembrane region" description="Helical" evidence="2">
    <location>
        <begin position="427"/>
        <end position="448"/>
    </location>
</feature>
<dbReference type="SUPFAM" id="SSF82693">
    <property type="entry name" value="Multidrug efflux transporter AcrB pore domain, PN1, PN2, PC1 and PC2 subdomains"/>
    <property type="match status" value="2"/>
</dbReference>
<dbReference type="GO" id="GO:0042910">
    <property type="term" value="F:xenobiotic transmembrane transporter activity"/>
    <property type="evidence" value="ECO:0007669"/>
    <property type="project" value="TreeGrafter"/>
</dbReference>
<feature type="compositionally biased region" description="Low complexity" evidence="1">
    <location>
        <begin position="1160"/>
        <end position="1173"/>
    </location>
</feature>
<feature type="compositionally biased region" description="Basic and acidic residues" evidence="1">
    <location>
        <begin position="1186"/>
        <end position="1200"/>
    </location>
</feature>
<dbReference type="Gene3D" id="3.30.70.1440">
    <property type="entry name" value="Multidrug efflux transporter AcrB pore domain"/>
    <property type="match status" value="1"/>
</dbReference>
<protein>
    <submittedName>
        <fullName evidence="3">Efflux RND transporter permease subunit</fullName>
    </submittedName>
</protein>
<dbReference type="GO" id="GO:0005886">
    <property type="term" value="C:plasma membrane"/>
    <property type="evidence" value="ECO:0007669"/>
    <property type="project" value="TreeGrafter"/>
</dbReference>
<reference evidence="3" key="1">
    <citation type="submission" date="2020-12" db="EMBL/GenBank/DDBJ databases">
        <title>Bacterial taxonomy.</title>
        <authorList>
            <person name="Pan X."/>
        </authorList>
    </citation>
    <scope>NUCLEOTIDE SEQUENCE</scope>
    <source>
        <strain evidence="3">B2012</strain>
    </source>
</reference>
<name>A0A934IIS2_9HYPH</name>
<dbReference type="Gene3D" id="3.30.70.1320">
    <property type="entry name" value="Multidrug efflux transporter AcrB pore domain like"/>
    <property type="match status" value="1"/>
</dbReference>
<dbReference type="RefSeq" id="WP_198883353.1">
    <property type="nucleotide sequence ID" value="NZ_JAEKJA010000015.1"/>
</dbReference>
<evidence type="ECO:0000313" key="3">
    <source>
        <dbReference type="EMBL" id="MBJ3777454.1"/>
    </source>
</evidence>
<feature type="transmembrane region" description="Helical" evidence="2">
    <location>
        <begin position="324"/>
        <end position="349"/>
    </location>
</feature>
<dbReference type="InterPro" id="IPR027463">
    <property type="entry name" value="AcrB_DN_DC_subdom"/>
</dbReference>
<feature type="region of interest" description="Disordered" evidence="1">
    <location>
        <begin position="1146"/>
        <end position="1200"/>
    </location>
</feature>
<feature type="transmembrane region" description="Helical" evidence="2">
    <location>
        <begin position="1019"/>
        <end position="1038"/>
    </location>
</feature>
<dbReference type="PANTHER" id="PTHR32063">
    <property type="match status" value="1"/>
</dbReference>
<feature type="transmembrane region" description="Helical" evidence="2">
    <location>
        <begin position="916"/>
        <end position="935"/>
    </location>
</feature>
<evidence type="ECO:0000256" key="1">
    <source>
        <dbReference type="SAM" id="MobiDB-lite"/>
    </source>
</evidence>
<feature type="transmembrane region" description="Helical" evidence="2">
    <location>
        <begin position="576"/>
        <end position="597"/>
    </location>
</feature>
<feature type="transmembrane region" description="Helical" evidence="2">
    <location>
        <begin position="356"/>
        <end position="377"/>
    </location>
</feature>
<evidence type="ECO:0000313" key="4">
    <source>
        <dbReference type="Proteomes" id="UP000609531"/>
    </source>
</evidence>
<dbReference type="Gene3D" id="1.20.1640.10">
    <property type="entry name" value="Multidrug efflux transporter AcrB transmembrane domain"/>
    <property type="match status" value="2"/>
</dbReference>
<dbReference type="PRINTS" id="PR00702">
    <property type="entry name" value="ACRIFLAVINRP"/>
</dbReference>
<dbReference type="EMBL" id="JAEKJA010000015">
    <property type="protein sequence ID" value="MBJ3777454.1"/>
    <property type="molecule type" value="Genomic_DNA"/>
</dbReference>
<comment type="caution">
    <text evidence="3">The sequence shown here is derived from an EMBL/GenBank/DDBJ whole genome shotgun (WGS) entry which is preliminary data.</text>
</comment>
<proteinExistence type="predicted"/>
<dbReference type="Proteomes" id="UP000609531">
    <property type="component" value="Unassembled WGS sequence"/>
</dbReference>
<dbReference type="Gene3D" id="3.30.70.1430">
    <property type="entry name" value="Multidrug efflux transporter AcrB pore domain"/>
    <property type="match status" value="2"/>
</dbReference>
<feature type="transmembrane region" description="Helical" evidence="2">
    <location>
        <begin position="383"/>
        <end position="406"/>
    </location>
</feature>
<keyword evidence="4" id="KW-1185">Reference proteome</keyword>
<accession>A0A934IIS2</accession>
<evidence type="ECO:0000256" key="2">
    <source>
        <dbReference type="SAM" id="Phobius"/>
    </source>
</evidence>
<keyword evidence="2" id="KW-1133">Transmembrane helix</keyword>
<dbReference type="SUPFAM" id="SSF82714">
    <property type="entry name" value="Multidrug efflux transporter AcrB TolC docking domain, DN and DC subdomains"/>
    <property type="match status" value="2"/>
</dbReference>
<sequence>MNGLLEGLLSRPRSLITLLLFLVTAGAVVYTTIPKEANPDIDVPVFYVSITQQGISPEDAQRLLVKPMEKELRGLDGLKEIRAVASESHAGIILEFEADFDKDEALADVRDKVDQAKADLPEDAEEPTITETNFSLVPTIVVALSGDVPERTLYQRAKELQDQIEAIPTVLSADLSGARDEQLEVLVDRTLMESYGLNPVELLQSLQRNNALVPAGFIDTGEGRFSVKVPGLVETPQDVYSLVIKQQAEGVVTVGDVATVRRTFEDPTTFTRVNGRPAITIEVVKRLGENIIENNQAVRDAVEETTADWPDSIKVDYLLDQSNFIYEVLGSLEASISTAIVLVMIVVVAALGFRSALLVGIAIPTSILLGFLVLSGLGMTVNMMVMFGLVLTVGLLVDGAIVVVEYADRRIAEGASRADAFQEAAKLMVWPLISSTATTLIAFLPMLLWPGVAGEFMSYLPIMVVIVLTVALVTAMVFLPVVGALLSNAIIAGLFAGMVVAAGAVMLLAPFGAMAYVAAVAGFLGAAILTTSLANRWAARRPKTPPIPHETLFNPSAVRGVTGLYVRVLRLLAGNVAGVVLTGVAVVGIAVWVMMLFSANNKGVEFFVNEEPDVAVVMVSGRGNMSAREALNLVKDVEREVLAVDGVEDVVTKAFPSGASSGSGGGIGDVNDKPADLIGQLQVELVNYCCRRPALDIFEDIRARTAFPGIKTEVRKVEGGPPTGKDIQLQVSSNNYDTLLAVTKRVHDHVATVEGLRDVEDDRPLPGIEWQLDVDREEAGRFGADVQTVGQIIQLVTNGVLLSRYQPDDSDDQIDIRIRFPEQDRTLRQFADLRLPSSSGLVPIINFIDITPQQRVSAITRIDGQFAMTVKADVLDQQGYDLNAKIAELDAWVKSQTWPDGVTFMFRGANEDQAEAMGFLMKAMIASLVMMFLVLVTQFNSFYQTALTLLTIILSVFGVLLGMVITGQKFSVIMTGTGVIALAGIVVNNAIVLIDTFNRERTLQPDMLTAVLSTAAQRVRPILLTTITTIAGLIPMATEVNLDFFSRTIAVGGITAVWWVQLSTAIISGLAFSTILTLVVVPVMLAMPETVSRRFGRRGSAAAAPSAPLAPAAPPAAPAPVAATPALPMVASAEVAPAPTVEETAETYAQTAAPHPPVAAPGHAAATRAEAPPLDVYAPVVAPQRRPGDERRPHVKQAAE</sequence>
<feature type="transmembrane region" description="Helical" evidence="2">
    <location>
        <begin position="515"/>
        <end position="534"/>
    </location>
</feature>
<feature type="transmembrane region" description="Helical" evidence="2">
    <location>
        <begin position="460"/>
        <end position="482"/>
    </location>
</feature>
<feature type="transmembrane region" description="Helical" evidence="2">
    <location>
        <begin position="972"/>
        <end position="998"/>
    </location>
</feature>
<dbReference type="Pfam" id="PF00873">
    <property type="entry name" value="ACR_tran"/>
    <property type="match status" value="2"/>
</dbReference>
<dbReference type="Gene3D" id="3.30.2090.10">
    <property type="entry name" value="Multidrug efflux transporter AcrB TolC docking domain, DN and DC subdomains"/>
    <property type="match status" value="2"/>
</dbReference>
<dbReference type="SUPFAM" id="SSF82866">
    <property type="entry name" value="Multidrug efflux transporter AcrB transmembrane domain"/>
    <property type="match status" value="2"/>
</dbReference>
<feature type="transmembrane region" description="Helical" evidence="2">
    <location>
        <begin position="1058"/>
        <end position="1087"/>
    </location>
</feature>
<dbReference type="PANTHER" id="PTHR32063:SF0">
    <property type="entry name" value="SWARMING MOTILITY PROTEIN SWRC"/>
    <property type="match status" value="1"/>
</dbReference>
<organism evidence="3 4">
    <name type="scientific">Acuticoccus mangrovi</name>
    <dbReference type="NCBI Taxonomy" id="2796142"/>
    <lineage>
        <taxon>Bacteria</taxon>
        <taxon>Pseudomonadati</taxon>
        <taxon>Pseudomonadota</taxon>
        <taxon>Alphaproteobacteria</taxon>
        <taxon>Hyphomicrobiales</taxon>
        <taxon>Amorphaceae</taxon>
        <taxon>Acuticoccus</taxon>
    </lineage>
</organism>
<gene>
    <name evidence="3" type="ORF">JCR33_17230</name>
</gene>
<dbReference type="AlphaFoldDB" id="A0A934IIS2"/>
<dbReference type="InterPro" id="IPR001036">
    <property type="entry name" value="Acrflvin-R"/>
</dbReference>